<dbReference type="SUPFAM" id="SSF48179">
    <property type="entry name" value="6-phosphogluconate dehydrogenase C-terminal domain-like"/>
    <property type="match status" value="1"/>
</dbReference>
<dbReference type="SUPFAM" id="SSF51735">
    <property type="entry name" value="NAD(P)-binding Rossmann-fold domains"/>
    <property type="match status" value="1"/>
</dbReference>
<dbReference type="OrthoDB" id="9800163at2"/>
<dbReference type="InterPro" id="IPR013752">
    <property type="entry name" value="KPA_reductase"/>
</dbReference>
<comment type="pathway">
    <text evidence="4">Cofactor biosynthesis; (R)-pantothenate biosynthesis; (R)-pantoate from 3-methyl-2-oxobutanoate: step 2/2.</text>
</comment>
<dbReference type="InterPro" id="IPR051402">
    <property type="entry name" value="KPR-Related"/>
</dbReference>
<evidence type="ECO:0000256" key="4">
    <source>
        <dbReference type="RuleBase" id="RU362068"/>
    </source>
</evidence>
<feature type="domain" description="Ketopantoate reductase N-terminal" evidence="5">
    <location>
        <begin position="3"/>
        <end position="152"/>
    </location>
</feature>
<dbReference type="EMBL" id="FOBW01000015">
    <property type="protein sequence ID" value="SEN56500.1"/>
    <property type="molecule type" value="Genomic_DNA"/>
</dbReference>
<dbReference type="STRING" id="930146.SAMN05192533_11546"/>
<evidence type="ECO:0000259" key="5">
    <source>
        <dbReference type="Pfam" id="PF02558"/>
    </source>
</evidence>
<dbReference type="Pfam" id="PF08546">
    <property type="entry name" value="ApbA_C"/>
    <property type="match status" value="1"/>
</dbReference>
<evidence type="ECO:0000313" key="8">
    <source>
        <dbReference type="Proteomes" id="UP000198553"/>
    </source>
</evidence>
<dbReference type="GO" id="GO:0008677">
    <property type="term" value="F:2-dehydropantoate 2-reductase activity"/>
    <property type="evidence" value="ECO:0007669"/>
    <property type="project" value="UniProtKB-EC"/>
</dbReference>
<dbReference type="InterPro" id="IPR003710">
    <property type="entry name" value="ApbA"/>
</dbReference>
<dbReference type="FunFam" id="1.10.1040.10:FF:000017">
    <property type="entry name" value="2-dehydropantoate 2-reductase"/>
    <property type="match status" value="1"/>
</dbReference>
<dbReference type="NCBIfam" id="TIGR00745">
    <property type="entry name" value="apbA_panE"/>
    <property type="match status" value="1"/>
</dbReference>
<evidence type="ECO:0000256" key="3">
    <source>
        <dbReference type="ARBA" id="ARBA00023002"/>
    </source>
</evidence>
<dbReference type="Gene3D" id="3.40.50.720">
    <property type="entry name" value="NAD(P)-binding Rossmann-like Domain"/>
    <property type="match status" value="1"/>
</dbReference>
<keyword evidence="2 4" id="KW-0521">NADP</keyword>
<dbReference type="Pfam" id="PF02558">
    <property type="entry name" value="ApbA"/>
    <property type="match status" value="1"/>
</dbReference>
<evidence type="ECO:0000256" key="2">
    <source>
        <dbReference type="ARBA" id="ARBA00022857"/>
    </source>
</evidence>
<proteinExistence type="inferred from homology"/>
<dbReference type="AlphaFoldDB" id="A0A1H8HJX4"/>
<dbReference type="InterPro" id="IPR013328">
    <property type="entry name" value="6PGD_dom2"/>
</dbReference>
<keyword evidence="3 4" id="KW-0560">Oxidoreductase</keyword>
<dbReference type="PANTHER" id="PTHR21708:SF26">
    <property type="entry name" value="2-DEHYDROPANTOATE 2-REDUCTASE"/>
    <property type="match status" value="1"/>
</dbReference>
<keyword evidence="4" id="KW-0566">Pantothenate biosynthesis</keyword>
<comment type="catalytic activity">
    <reaction evidence="4">
        <text>(R)-pantoate + NADP(+) = 2-dehydropantoate + NADPH + H(+)</text>
        <dbReference type="Rhea" id="RHEA:16233"/>
        <dbReference type="ChEBI" id="CHEBI:11561"/>
        <dbReference type="ChEBI" id="CHEBI:15378"/>
        <dbReference type="ChEBI" id="CHEBI:15980"/>
        <dbReference type="ChEBI" id="CHEBI:57783"/>
        <dbReference type="ChEBI" id="CHEBI:58349"/>
        <dbReference type="EC" id="1.1.1.169"/>
    </reaction>
</comment>
<comment type="function">
    <text evidence="4">Catalyzes the NADPH-dependent reduction of ketopantoate into pantoic acid.</text>
</comment>
<dbReference type="Gene3D" id="1.10.1040.10">
    <property type="entry name" value="N-(1-d-carboxylethyl)-l-norvaline Dehydrogenase, domain 2"/>
    <property type="match status" value="1"/>
</dbReference>
<dbReference type="EC" id="1.1.1.169" evidence="4"/>
<dbReference type="InterPro" id="IPR036291">
    <property type="entry name" value="NAD(P)-bd_dom_sf"/>
</dbReference>
<evidence type="ECO:0000313" key="7">
    <source>
        <dbReference type="EMBL" id="SEN56500.1"/>
    </source>
</evidence>
<dbReference type="GO" id="GO:0005737">
    <property type="term" value="C:cytoplasm"/>
    <property type="evidence" value="ECO:0007669"/>
    <property type="project" value="TreeGrafter"/>
</dbReference>
<sequence>MNIGIVGTGAVGGYFGACLSKAGHEVTFLARGENLQALKRNDGISIESFEGNFKASGIFTDSYDSLVDVDLILFCVKSTATKEVAAQLVPFLKKEASILTLQNGVDNEEVLAAYFGEERILSAATYIQAQMKKSGVVKQVENPTRLIIGALNSQGDMSRLDEVSQILESAGIETYVSSNILKVKWKKLLWNVTFNPLSALIEGKVGVILDDDGLRRTAERIGMEALEVAKGAGIPLEDGLVSKIIEQSDPARNHETSMLQDKRNGKPMELESICGYVVKKGKELGVETPVLETIYSLLKLEETKRFGR</sequence>
<dbReference type="PANTHER" id="PTHR21708">
    <property type="entry name" value="PROBABLE 2-DEHYDROPANTOATE 2-REDUCTASE"/>
    <property type="match status" value="1"/>
</dbReference>
<dbReference type="UniPathway" id="UPA00028">
    <property type="reaction ID" value="UER00004"/>
</dbReference>
<reference evidence="8" key="1">
    <citation type="submission" date="2016-10" db="EMBL/GenBank/DDBJ databases">
        <authorList>
            <person name="Varghese N."/>
            <person name="Submissions S."/>
        </authorList>
    </citation>
    <scope>NUCLEOTIDE SEQUENCE [LARGE SCALE GENOMIC DNA]</scope>
    <source>
        <strain evidence="8">B48,IBRC-M 10115,DSM 25386,CECT 8001</strain>
    </source>
</reference>
<feature type="domain" description="Ketopantoate reductase C-terminal" evidence="6">
    <location>
        <begin position="179"/>
        <end position="300"/>
    </location>
</feature>
<protein>
    <recommendedName>
        <fullName evidence="4">2-dehydropantoate 2-reductase</fullName>
        <ecNumber evidence="4">1.1.1.169</ecNumber>
    </recommendedName>
    <alternativeName>
        <fullName evidence="4">Ketopantoate reductase</fullName>
    </alternativeName>
</protein>
<dbReference type="InterPro" id="IPR013332">
    <property type="entry name" value="KPR_N"/>
</dbReference>
<dbReference type="FunFam" id="3.40.50.720:FF:000307">
    <property type="entry name" value="2-dehydropantoate 2-reductase"/>
    <property type="match status" value="1"/>
</dbReference>
<gene>
    <name evidence="7" type="ORF">SAMN05192533_11546</name>
</gene>
<comment type="similarity">
    <text evidence="1 4">Belongs to the ketopantoate reductase family.</text>
</comment>
<dbReference type="RefSeq" id="WP_090748966.1">
    <property type="nucleotide sequence ID" value="NZ_FOBW01000015.1"/>
</dbReference>
<accession>A0A1H8HJX4</accession>
<evidence type="ECO:0000256" key="1">
    <source>
        <dbReference type="ARBA" id="ARBA00007870"/>
    </source>
</evidence>
<name>A0A1H8HJX4_9BACI</name>
<evidence type="ECO:0000259" key="6">
    <source>
        <dbReference type="Pfam" id="PF08546"/>
    </source>
</evidence>
<dbReference type="GO" id="GO:0015940">
    <property type="term" value="P:pantothenate biosynthetic process"/>
    <property type="evidence" value="ECO:0007669"/>
    <property type="project" value="UniProtKB-UniPathway"/>
</dbReference>
<organism evidence="7 8">
    <name type="scientific">Mesobacillus persicus</name>
    <dbReference type="NCBI Taxonomy" id="930146"/>
    <lineage>
        <taxon>Bacteria</taxon>
        <taxon>Bacillati</taxon>
        <taxon>Bacillota</taxon>
        <taxon>Bacilli</taxon>
        <taxon>Bacillales</taxon>
        <taxon>Bacillaceae</taxon>
        <taxon>Mesobacillus</taxon>
    </lineage>
</organism>
<dbReference type="InterPro" id="IPR008927">
    <property type="entry name" value="6-PGluconate_DH-like_C_sf"/>
</dbReference>
<dbReference type="Proteomes" id="UP000198553">
    <property type="component" value="Unassembled WGS sequence"/>
</dbReference>
<keyword evidence="8" id="KW-1185">Reference proteome</keyword>